<dbReference type="InterPro" id="IPR029058">
    <property type="entry name" value="AB_hydrolase_fold"/>
</dbReference>
<keyword evidence="4" id="KW-1185">Reference proteome</keyword>
<dbReference type="PANTHER" id="PTHR43056">
    <property type="entry name" value="PEPTIDASE S9 PROLYL OLIGOPEPTIDASE"/>
    <property type="match status" value="1"/>
</dbReference>
<evidence type="ECO:0000313" key="3">
    <source>
        <dbReference type="EMBL" id="MBL1120522.1"/>
    </source>
</evidence>
<dbReference type="Gene3D" id="2.60.120.260">
    <property type="entry name" value="Galactose-binding domain-like"/>
    <property type="match status" value="1"/>
</dbReference>
<dbReference type="RefSeq" id="WP_201858281.1">
    <property type="nucleotide sequence ID" value="NZ_JAERRG010000053.1"/>
</dbReference>
<organism evidence="3 4">
    <name type="scientific">Streptomyces endocoffeicus</name>
    <dbReference type="NCBI Taxonomy" id="2898945"/>
    <lineage>
        <taxon>Bacteria</taxon>
        <taxon>Bacillati</taxon>
        <taxon>Actinomycetota</taxon>
        <taxon>Actinomycetes</taxon>
        <taxon>Kitasatosporales</taxon>
        <taxon>Streptomycetaceae</taxon>
        <taxon>Streptomyces</taxon>
    </lineage>
</organism>
<comment type="caution">
    <text evidence="3">The sequence shown here is derived from an EMBL/GenBank/DDBJ whole genome shotgun (WGS) entry which is preliminary data.</text>
</comment>
<dbReference type="GO" id="GO:0016787">
    <property type="term" value="F:hydrolase activity"/>
    <property type="evidence" value="ECO:0007669"/>
    <property type="project" value="UniProtKB-KW"/>
</dbReference>
<reference evidence="3 4" key="1">
    <citation type="submission" date="2021-01" db="EMBL/GenBank/DDBJ databases">
        <title>WGS of actinomycetes isolated from Thailand.</title>
        <authorList>
            <person name="Thawai C."/>
        </authorList>
    </citation>
    <scope>NUCLEOTIDE SEQUENCE [LARGE SCALE GENOMIC DNA]</scope>
    <source>
        <strain evidence="3 4">CA3R110</strain>
    </source>
</reference>
<protein>
    <submittedName>
        <fullName evidence="3">CocE/NonD family hydrolase</fullName>
    </submittedName>
</protein>
<feature type="domain" description="Xaa-Pro dipeptidyl-peptidase C-terminal" evidence="2">
    <location>
        <begin position="352"/>
        <end position="598"/>
    </location>
</feature>
<dbReference type="SUPFAM" id="SSF49785">
    <property type="entry name" value="Galactose-binding domain-like"/>
    <property type="match status" value="1"/>
</dbReference>
<dbReference type="NCBIfam" id="TIGR00976">
    <property type="entry name" value="CocE_NonD"/>
    <property type="match status" value="1"/>
</dbReference>
<keyword evidence="1 3" id="KW-0378">Hydrolase</keyword>
<accession>A0ABS1Q773</accession>
<sequence length="761" mass="86318">MASSINRRDFLGAATGAALVPPCLMSRFWLPPRSVPSGGGQPSDGCDQRVEYLPVTLDEVPFPRDIAFTVRYPSSRPITLRAHYWYPADALRSGRACPAIVEFNPYRRRDGTLYADSMMYPWFARNGYLCFRVDLQGSGDSEGTLTDEYSEEELSYCVQVIEQIARLPFCDGNVGMMGKSWSAINSLMVAAREDCPSALKAIVVCCGTDDRYNDDVHYMGGAMMQDNVGWPSSIWGWLPAPPDPRTVGRQWKEIWRERIRDMSFWFEQWGSHQTRDSYWSATSVRDHYDRVRVPVFILSGWQDGYKNPVERAVRALGELGRPVSGLLGPWGHKYPFNGYPGPRIDWLRYVVTHWWDRWLKGEHPDPDTSWPQLTVWLGESREPDRLPDYTEKGKWVAEDHCWADRVREQAFFLTTNQLMSPHPASVSHAYISASDLTLGTTLLETSSFGECSNDDLPGDQNRDDHRSIFFDSAPLDRDLECFGYPLTRLNLECDRPLASVAIRLSEISPQTGASHLVTYRFFNLCYNDNDMAHPRPVPSGVFSVEVPLNIMGHVFKRGWKIRLSVSPSFFPTMWQSPEIPTVKLHTGPVDDLPPSALVLPVRAPRPQDARIQALLVGSQTAYVNPELYVPTLKTIREASDQRSVERVVVQGKPGVLVHKVFDSGSAVYGGVLDDLLVDQTAEENFQILDCDPLSATGFTRSTTQLQRADWKVRVVTHTRVHSEKTASGRFVFRYEADLHTFIADEPFEEKHIRGTIPRRWV</sequence>
<gene>
    <name evidence="3" type="ORF">JK364_50760</name>
</gene>
<dbReference type="InterPro" id="IPR000383">
    <property type="entry name" value="Xaa-Pro-like_dom"/>
</dbReference>
<evidence type="ECO:0000259" key="2">
    <source>
        <dbReference type="SMART" id="SM00939"/>
    </source>
</evidence>
<proteinExistence type="predicted"/>
<evidence type="ECO:0000313" key="4">
    <source>
        <dbReference type="Proteomes" id="UP000621510"/>
    </source>
</evidence>
<dbReference type="Gene3D" id="3.40.50.1820">
    <property type="entry name" value="alpha/beta hydrolase"/>
    <property type="match status" value="2"/>
</dbReference>
<dbReference type="InterPro" id="IPR006311">
    <property type="entry name" value="TAT_signal"/>
</dbReference>
<dbReference type="InterPro" id="IPR008979">
    <property type="entry name" value="Galactose-bd-like_sf"/>
</dbReference>
<dbReference type="PANTHER" id="PTHR43056:SF10">
    <property type="entry name" value="COCE_NOND FAMILY, PUTATIVE (AFU_ORTHOLOGUE AFUA_7G00600)-RELATED"/>
    <property type="match status" value="1"/>
</dbReference>
<evidence type="ECO:0000256" key="1">
    <source>
        <dbReference type="ARBA" id="ARBA00022801"/>
    </source>
</evidence>
<dbReference type="InterPro" id="IPR005674">
    <property type="entry name" value="CocE/Ser_esterase"/>
</dbReference>
<dbReference type="SUPFAM" id="SSF53474">
    <property type="entry name" value="alpha/beta-Hydrolases"/>
    <property type="match status" value="1"/>
</dbReference>
<dbReference type="Proteomes" id="UP000621510">
    <property type="component" value="Unassembled WGS sequence"/>
</dbReference>
<dbReference type="PROSITE" id="PS51318">
    <property type="entry name" value="TAT"/>
    <property type="match status" value="1"/>
</dbReference>
<dbReference type="EMBL" id="JAERRG010000053">
    <property type="protein sequence ID" value="MBL1120522.1"/>
    <property type="molecule type" value="Genomic_DNA"/>
</dbReference>
<name>A0ABS1Q773_9ACTN</name>
<dbReference type="SMART" id="SM00939">
    <property type="entry name" value="PepX_C"/>
    <property type="match status" value="1"/>
</dbReference>
<dbReference type="Pfam" id="PF02129">
    <property type="entry name" value="Peptidase_S15"/>
    <property type="match status" value="1"/>
</dbReference>
<dbReference type="Pfam" id="PF08530">
    <property type="entry name" value="PepX_C"/>
    <property type="match status" value="1"/>
</dbReference>
<dbReference type="InterPro" id="IPR013736">
    <property type="entry name" value="Xaa-Pro_dipept_C"/>
</dbReference>
<dbReference type="InterPro" id="IPR050585">
    <property type="entry name" value="Xaa-Pro_dipeptidyl-ppase/CocE"/>
</dbReference>